<gene>
    <name evidence="1" type="ORF">LCGC14_2659110</name>
</gene>
<accession>A0A0F8ZSH1</accession>
<evidence type="ECO:0000313" key="1">
    <source>
        <dbReference type="EMBL" id="KKK96803.1"/>
    </source>
</evidence>
<sequence>FTAAMQAIAASWAIAALVDSGTFASLVDTHLKNLAGHRVGHRPDRVEPRAVKRRPKPHRLLTKPRADARAELLVGAST</sequence>
<organism evidence="1">
    <name type="scientific">marine sediment metagenome</name>
    <dbReference type="NCBI Taxonomy" id="412755"/>
    <lineage>
        <taxon>unclassified sequences</taxon>
        <taxon>metagenomes</taxon>
        <taxon>ecological metagenomes</taxon>
    </lineage>
</organism>
<proteinExistence type="predicted"/>
<comment type="caution">
    <text evidence="1">The sequence shown here is derived from an EMBL/GenBank/DDBJ whole genome shotgun (WGS) entry which is preliminary data.</text>
</comment>
<dbReference type="EMBL" id="LAZR01046324">
    <property type="protein sequence ID" value="KKK96803.1"/>
    <property type="molecule type" value="Genomic_DNA"/>
</dbReference>
<reference evidence="1" key="1">
    <citation type="journal article" date="2015" name="Nature">
        <title>Complex archaea that bridge the gap between prokaryotes and eukaryotes.</title>
        <authorList>
            <person name="Spang A."/>
            <person name="Saw J.H."/>
            <person name="Jorgensen S.L."/>
            <person name="Zaremba-Niedzwiedzka K."/>
            <person name="Martijn J."/>
            <person name="Lind A.E."/>
            <person name="van Eijk R."/>
            <person name="Schleper C."/>
            <person name="Guy L."/>
            <person name="Ettema T.J."/>
        </authorList>
    </citation>
    <scope>NUCLEOTIDE SEQUENCE</scope>
</reference>
<feature type="non-terminal residue" evidence="1">
    <location>
        <position position="1"/>
    </location>
</feature>
<name>A0A0F8ZSH1_9ZZZZ</name>
<protein>
    <submittedName>
        <fullName evidence="1">Uncharacterized protein</fullName>
    </submittedName>
</protein>
<dbReference type="AlphaFoldDB" id="A0A0F8ZSH1"/>